<gene>
    <name evidence="2" type="ORF">MNBD_ALPHA04-2308</name>
</gene>
<sequence length="168" mass="18775">MLKICYERSNDKEENGMANWKEDGYHSVTPYLTVDDAAAAIEFYTKAFGAKEVMRMPMGDKIGHADIMIGDSHVMLSDEFPDMDKLGPNKRGGATSLLMIYVPDVDAAFDKAVAAGAEPTRPVEDQFYGDRSGWLKDPFGHEWTISTHIEDVTPDEMNRRMAEMMAEG</sequence>
<proteinExistence type="predicted"/>
<dbReference type="InterPro" id="IPR004360">
    <property type="entry name" value="Glyas_Fos-R_dOase_dom"/>
</dbReference>
<organism evidence="2">
    <name type="scientific">hydrothermal vent metagenome</name>
    <dbReference type="NCBI Taxonomy" id="652676"/>
    <lineage>
        <taxon>unclassified sequences</taxon>
        <taxon>metagenomes</taxon>
        <taxon>ecological metagenomes</taxon>
    </lineage>
</organism>
<evidence type="ECO:0000259" key="1">
    <source>
        <dbReference type="PROSITE" id="PS51819"/>
    </source>
</evidence>
<dbReference type="InterPro" id="IPR029068">
    <property type="entry name" value="Glyas_Bleomycin-R_OHBP_Dase"/>
</dbReference>
<accession>A0A3B0SCQ9</accession>
<dbReference type="Gene3D" id="3.30.720.110">
    <property type="match status" value="1"/>
</dbReference>
<dbReference type="PANTHER" id="PTHR34109:SF1">
    <property type="entry name" value="VOC DOMAIN-CONTAINING PROTEIN"/>
    <property type="match status" value="1"/>
</dbReference>
<dbReference type="EMBL" id="UOEF01000274">
    <property type="protein sequence ID" value="VAV98676.1"/>
    <property type="molecule type" value="Genomic_DNA"/>
</dbReference>
<dbReference type="SUPFAM" id="SSF54593">
    <property type="entry name" value="Glyoxalase/Bleomycin resistance protein/Dihydroxybiphenyl dioxygenase"/>
    <property type="match status" value="1"/>
</dbReference>
<dbReference type="Gene3D" id="3.30.720.120">
    <property type="match status" value="1"/>
</dbReference>
<reference evidence="2" key="1">
    <citation type="submission" date="2018-06" db="EMBL/GenBank/DDBJ databases">
        <authorList>
            <person name="Zhirakovskaya E."/>
        </authorList>
    </citation>
    <scope>NUCLEOTIDE SEQUENCE</scope>
</reference>
<name>A0A3B0SCQ9_9ZZZZ</name>
<dbReference type="InterPro" id="IPR037523">
    <property type="entry name" value="VOC_core"/>
</dbReference>
<dbReference type="PANTHER" id="PTHR34109">
    <property type="entry name" value="BNAUNNG04460D PROTEIN-RELATED"/>
    <property type="match status" value="1"/>
</dbReference>
<dbReference type="CDD" id="cd07246">
    <property type="entry name" value="VOC_like"/>
    <property type="match status" value="1"/>
</dbReference>
<dbReference type="AlphaFoldDB" id="A0A3B0SCQ9"/>
<feature type="domain" description="VOC" evidence="1">
    <location>
        <begin position="24"/>
        <end position="148"/>
    </location>
</feature>
<dbReference type="PROSITE" id="PS51819">
    <property type="entry name" value="VOC"/>
    <property type="match status" value="1"/>
</dbReference>
<dbReference type="Pfam" id="PF00903">
    <property type="entry name" value="Glyoxalase"/>
    <property type="match status" value="1"/>
</dbReference>
<protein>
    <submittedName>
        <fullName evidence="2">Glyoxalase family protein</fullName>
    </submittedName>
</protein>
<evidence type="ECO:0000313" key="2">
    <source>
        <dbReference type="EMBL" id="VAV98676.1"/>
    </source>
</evidence>